<dbReference type="EMBL" id="MU393428">
    <property type="protein sequence ID" value="KAI4869680.1"/>
    <property type="molecule type" value="Genomic_DNA"/>
</dbReference>
<sequence length="202" mass="23207">MCYYRVISMFTCGHEEVDGQEIGSPVCLYGVESNDCGIELGRVHIVEVRLSEYCQKCLNVEKSFKRVNRPSPFVPRVTRSESEKQANNRAMLEQFSRPAQRPMASRVAQINSIARGNLARYLAEHPEVYNASNFMWFVMFIASLPGWLDRTALVSELEPWFATLFDEESQLCVRPSLRSMNCEHTLNDVMVWKLEGPAIYIK</sequence>
<accession>A0ACB9ZCY6</accession>
<name>A0ACB9ZCY6_9PEZI</name>
<keyword evidence="2" id="KW-1185">Reference proteome</keyword>
<dbReference type="Proteomes" id="UP001497700">
    <property type="component" value="Unassembled WGS sequence"/>
</dbReference>
<protein>
    <submittedName>
        <fullName evidence="1">Uncharacterized protein</fullName>
    </submittedName>
</protein>
<evidence type="ECO:0000313" key="2">
    <source>
        <dbReference type="Proteomes" id="UP001497700"/>
    </source>
</evidence>
<organism evidence="1 2">
    <name type="scientific">Hypoxylon rubiginosum</name>
    <dbReference type="NCBI Taxonomy" id="110542"/>
    <lineage>
        <taxon>Eukaryota</taxon>
        <taxon>Fungi</taxon>
        <taxon>Dikarya</taxon>
        <taxon>Ascomycota</taxon>
        <taxon>Pezizomycotina</taxon>
        <taxon>Sordariomycetes</taxon>
        <taxon>Xylariomycetidae</taxon>
        <taxon>Xylariales</taxon>
        <taxon>Hypoxylaceae</taxon>
        <taxon>Hypoxylon</taxon>
    </lineage>
</organism>
<gene>
    <name evidence="1" type="ORF">F4820DRAFT_471278</name>
</gene>
<reference evidence="1 2" key="1">
    <citation type="journal article" date="2022" name="New Phytol.">
        <title>Ecological generalism drives hyperdiversity of secondary metabolite gene clusters in xylarialean endophytes.</title>
        <authorList>
            <person name="Franco M.E.E."/>
            <person name="Wisecaver J.H."/>
            <person name="Arnold A.E."/>
            <person name="Ju Y.M."/>
            <person name="Slot J.C."/>
            <person name="Ahrendt S."/>
            <person name="Moore L.P."/>
            <person name="Eastman K.E."/>
            <person name="Scott K."/>
            <person name="Konkel Z."/>
            <person name="Mondo S.J."/>
            <person name="Kuo A."/>
            <person name="Hayes R.D."/>
            <person name="Haridas S."/>
            <person name="Andreopoulos B."/>
            <person name="Riley R."/>
            <person name="LaButti K."/>
            <person name="Pangilinan J."/>
            <person name="Lipzen A."/>
            <person name="Amirebrahimi M."/>
            <person name="Yan J."/>
            <person name="Adam C."/>
            <person name="Keymanesh K."/>
            <person name="Ng V."/>
            <person name="Louie K."/>
            <person name="Northen T."/>
            <person name="Drula E."/>
            <person name="Henrissat B."/>
            <person name="Hsieh H.M."/>
            <person name="Youens-Clark K."/>
            <person name="Lutzoni F."/>
            <person name="Miadlikowska J."/>
            <person name="Eastwood D.C."/>
            <person name="Hamelin R.C."/>
            <person name="Grigoriev I.V."/>
            <person name="U'Ren J.M."/>
        </authorList>
    </citation>
    <scope>NUCLEOTIDE SEQUENCE [LARGE SCALE GENOMIC DNA]</scope>
    <source>
        <strain evidence="1 2">CBS 119005</strain>
    </source>
</reference>
<comment type="caution">
    <text evidence="1">The sequence shown here is derived from an EMBL/GenBank/DDBJ whole genome shotgun (WGS) entry which is preliminary data.</text>
</comment>
<evidence type="ECO:0000313" key="1">
    <source>
        <dbReference type="EMBL" id="KAI4869680.1"/>
    </source>
</evidence>
<proteinExistence type="predicted"/>